<evidence type="ECO:0000313" key="2">
    <source>
        <dbReference type="EMBL" id="KAA2244092.1"/>
    </source>
</evidence>
<dbReference type="RefSeq" id="WP_149815404.1">
    <property type="nucleotide sequence ID" value="NZ_VUOA01000005.1"/>
</dbReference>
<accession>A0A5B2W0G7</accession>
<protein>
    <submittedName>
        <fullName evidence="2">Uncharacterized protein</fullName>
    </submittedName>
</protein>
<comment type="caution">
    <text evidence="2">The sequence shown here is derived from an EMBL/GenBank/DDBJ whole genome shotgun (WGS) entry which is preliminary data.</text>
</comment>
<keyword evidence="1" id="KW-0812">Transmembrane</keyword>
<gene>
    <name evidence="2" type="ORF">F0L46_02305</name>
</gene>
<dbReference type="AlphaFoldDB" id="A0A5B2W0G7"/>
<organism evidence="2 3">
    <name type="scientific">Salinarimonas soli</name>
    <dbReference type="NCBI Taxonomy" id="1638099"/>
    <lineage>
        <taxon>Bacteria</taxon>
        <taxon>Pseudomonadati</taxon>
        <taxon>Pseudomonadota</taxon>
        <taxon>Alphaproteobacteria</taxon>
        <taxon>Hyphomicrobiales</taxon>
        <taxon>Salinarimonadaceae</taxon>
        <taxon>Salinarimonas</taxon>
    </lineage>
</organism>
<keyword evidence="1" id="KW-0472">Membrane</keyword>
<dbReference type="Proteomes" id="UP000323142">
    <property type="component" value="Unassembled WGS sequence"/>
</dbReference>
<sequence length="98" mass="10825">MPTVWTHFSTQGEAELAMARLEFAGIARERIDRIEDADGRWSVGTYVDHADEPHVRGLMTDRYAPTRADVTNLAVIGAAVATGLAAWYLLPARRRQGS</sequence>
<reference evidence="2 3" key="2">
    <citation type="submission" date="2019-09" db="EMBL/GenBank/DDBJ databases">
        <authorList>
            <person name="Jin C."/>
        </authorList>
    </citation>
    <scope>NUCLEOTIDE SEQUENCE [LARGE SCALE GENOMIC DNA]</scope>
    <source>
        <strain evidence="2 3">BN140002</strain>
    </source>
</reference>
<dbReference type="EMBL" id="VUOA01000005">
    <property type="protein sequence ID" value="KAA2244092.1"/>
    <property type="molecule type" value="Genomic_DNA"/>
</dbReference>
<evidence type="ECO:0000256" key="1">
    <source>
        <dbReference type="SAM" id="Phobius"/>
    </source>
</evidence>
<keyword evidence="3" id="KW-1185">Reference proteome</keyword>
<evidence type="ECO:0000313" key="3">
    <source>
        <dbReference type="Proteomes" id="UP000323142"/>
    </source>
</evidence>
<keyword evidence="1" id="KW-1133">Transmembrane helix</keyword>
<proteinExistence type="predicted"/>
<feature type="transmembrane region" description="Helical" evidence="1">
    <location>
        <begin position="70"/>
        <end position="90"/>
    </location>
</feature>
<name>A0A5B2W0G7_9HYPH</name>
<reference evidence="2 3" key="1">
    <citation type="submission" date="2019-09" db="EMBL/GenBank/DDBJ databases">
        <title>Salinarimonas rosea gen. nov., sp. nov., a new member of the a-2 subgroup of the Proteobacteria.</title>
        <authorList>
            <person name="Liu J."/>
        </authorList>
    </citation>
    <scope>NUCLEOTIDE SEQUENCE [LARGE SCALE GENOMIC DNA]</scope>
    <source>
        <strain evidence="2 3">BN140002</strain>
    </source>
</reference>